<comment type="caution">
    <text evidence="7">The sequence shown here is derived from an EMBL/GenBank/DDBJ whole genome shotgun (WGS) entry which is preliminary data.</text>
</comment>
<dbReference type="GO" id="GO:0043801">
    <property type="term" value="F:hexulose-6-phosphate synthase activity"/>
    <property type="evidence" value="ECO:0007669"/>
    <property type="project" value="UniProtKB-EC"/>
</dbReference>
<gene>
    <name evidence="7" type="ORF">IAA19_01765</name>
</gene>
<dbReference type="InterPro" id="IPR011060">
    <property type="entry name" value="RibuloseP-bd_barrel"/>
</dbReference>
<dbReference type="GO" id="GO:0004590">
    <property type="term" value="F:orotidine-5'-phosphate decarboxylase activity"/>
    <property type="evidence" value="ECO:0007669"/>
    <property type="project" value="InterPro"/>
</dbReference>
<evidence type="ECO:0000256" key="2">
    <source>
        <dbReference type="ARBA" id="ARBA00005014"/>
    </source>
</evidence>
<evidence type="ECO:0000256" key="4">
    <source>
        <dbReference type="ARBA" id="ARBA00012890"/>
    </source>
</evidence>
<reference evidence="7" key="1">
    <citation type="journal article" date="2021" name="PeerJ">
        <title>Extensive microbial diversity within the chicken gut microbiome revealed by metagenomics and culture.</title>
        <authorList>
            <person name="Gilroy R."/>
            <person name="Ravi A."/>
            <person name="Getino M."/>
            <person name="Pursley I."/>
            <person name="Horton D.L."/>
            <person name="Alikhan N.F."/>
            <person name="Baker D."/>
            <person name="Gharbi K."/>
            <person name="Hall N."/>
            <person name="Watson M."/>
            <person name="Adriaenssens E.M."/>
            <person name="Foster-Nyarko E."/>
            <person name="Jarju S."/>
            <person name="Secka A."/>
            <person name="Antonio M."/>
            <person name="Oren A."/>
            <person name="Chaudhuri R.R."/>
            <person name="La Ragione R."/>
            <person name="Hildebrand F."/>
            <person name="Pallen M.J."/>
        </authorList>
    </citation>
    <scope>NUCLEOTIDE SEQUENCE</scope>
    <source>
        <strain evidence="7">ChiHjej12B11-14209</strain>
    </source>
</reference>
<dbReference type="PANTHER" id="PTHR35039:SF3">
    <property type="entry name" value="3-KETO-L-GULONATE-6-PHOSPHATE DECARBOXYLASE SGBH-RELATED"/>
    <property type="match status" value="1"/>
</dbReference>
<dbReference type="PANTHER" id="PTHR35039">
    <property type="entry name" value="3-KETO-L-GULONATE-6-PHOSPHATE DECARBOXYLASE SGBH-RELATED"/>
    <property type="match status" value="1"/>
</dbReference>
<dbReference type="EMBL" id="DXBM01000019">
    <property type="protein sequence ID" value="HIZ45732.1"/>
    <property type="molecule type" value="Genomic_DNA"/>
</dbReference>
<dbReference type="SUPFAM" id="SSF51366">
    <property type="entry name" value="Ribulose-phoshate binding barrel"/>
    <property type="match status" value="1"/>
</dbReference>
<accession>A0A9D2EY22</accession>
<comment type="catalytic activity">
    <reaction evidence="1">
        <text>D-ribulose 5-phosphate + formaldehyde = D-arabino-hex-3-ulose 6-phosphate</text>
        <dbReference type="Rhea" id="RHEA:25201"/>
        <dbReference type="ChEBI" id="CHEBI:16842"/>
        <dbReference type="ChEBI" id="CHEBI:58121"/>
        <dbReference type="ChEBI" id="CHEBI:58542"/>
        <dbReference type="EC" id="4.1.2.43"/>
    </reaction>
</comment>
<dbReference type="Gene3D" id="3.20.20.70">
    <property type="entry name" value="Aldolase class I"/>
    <property type="match status" value="1"/>
</dbReference>
<evidence type="ECO:0000256" key="1">
    <source>
        <dbReference type="ARBA" id="ARBA00000718"/>
    </source>
</evidence>
<sequence length="215" mass="22367">MGNKKLQLAIDVLSTKDALEIVSEVGSYADIIEVGTPLIVAEGAHAVRAIRQACPDKIVFADIKVMDGGSCVPLSVIEAGCDMFSVLAATDDNTMREAIELGHQSGVKVLADFCNVADIAARGAEVDAMGADYLCCHVGYGRQEEGADPVEELRALEPYATPKAIAGGIKLETLDQALSSAAEVIIVGAGICAQDDRVSTASKVRAAIDAYNAEA</sequence>
<evidence type="ECO:0000256" key="3">
    <source>
        <dbReference type="ARBA" id="ARBA00006350"/>
    </source>
</evidence>
<evidence type="ECO:0000313" key="8">
    <source>
        <dbReference type="Proteomes" id="UP000824062"/>
    </source>
</evidence>
<dbReference type="InterPro" id="IPR001754">
    <property type="entry name" value="OMPdeCOase_dom"/>
</dbReference>
<dbReference type="GO" id="GO:0033982">
    <property type="term" value="F:3-dehydro-L-gulonate-6-phosphate decarboxylase activity"/>
    <property type="evidence" value="ECO:0007669"/>
    <property type="project" value="TreeGrafter"/>
</dbReference>
<proteinExistence type="inferred from homology"/>
<evidence type="ECO:0000259" key="6">
    <source>
        <dbReference type="SMART" id="SM00934"/>
    </source>
</evidence>
<dbReference type="GO" id="GO:0006207">
    <property type="term" value="P:'de novo' pyrimidine nucleobase biosynthetic process"/>
    <property type="evidence" value="ECO:0007669"/>
    <property type="project" value="InterPro"/>
</dbReference>
<reference evidence="7" key="2">
    <citation type="submission" date="2021-04" db="EMBL/GenBank/DDBJ databases">
        <authorList>
            <person name="Gilroy R."/>
        </authorList>
    </citation>
    <scope>NUCLEOTIDE SEQUENCE</scope>
    <source>
        <strain evidence="7">ChiHjej12B11-14209</strain>
    </source>
</reference>
<dbReference type="Proteomes" id="UP000824062">
    <property type="component" value="Unassembled WGS sequence"/>
</dbReference>
<evidence type="ECO:0000313" key="7">
    <source>
        <dbReference type="EMBL" id="HIZ45732.1"/>
    </source>
</evidence>
<keyword evidence="5 7" id="KW-0456">Lyase</keyword>
<evidence type="ECO:0000256" key="5">
    <source>
        <dbReference type="ARBA" id="ARBA00023239"/>
    </source>
</evidence>
<comment type="pathway">
    <text evidence="2">One-carbon metabolism; formaldehyde assimilation via RuMP pathway; D-fructose 6-phosphate from D-ribulose 5-phosphate and formaldehyde: step 1/2.</text>
</comment>
<name>A0A9D2EY22_9ACTN</name>
<protein>
    <recommendedName>
        <fullName evidence="4">3-hexulose-6-phosphate synthase</fullName>
        <ecNumber evidence="4">4.1.2.43</ecNumber>
    </recommendedName>
</protein>
<dbReference type="InterPro" id="IPR017553">
    <property type="entry name" value="3-hexulose-6-phosphate_synth"/>
</dbReference>
<organism evidence="7 8">
    <name type="scientific">Candidatus Olsenella pullistercoris</name>
    <dbReference type="NCBI Taxonomy" id="2838712"/>
    <lineage>
        <taxon>Bacteria</taxon>
        <taxon>Bacillati</taxon>
        <taxon>Actinomycetota</taxon>
        <taxon>Coriobacteriia</taxon>
        <taxon>Coriobacteriales</taxon>
        <taxon>Atopobiaceae</taxon>
        <taxon>Olsenella</taxon>
    </lineage>
</organism>
<feature type="domain" description="Orotidine 5'-phosphate decarboxylase" evidence="6">
    <location>
        <begin position="5"/>
        <end position="204"/>
    </location>
</feature>
<dbReference type="InterPro" id="IPR013785">
    <property type="entry name" value="Aldolase_TIM"/>
</dbReference>
<dbReference type="AlphaFoldDB" id="A0A9D2EY22"/>
<dbReference type="SMART" id="SM00934">
    <property type="entry name" value="OMPdecase"/>
    <property type="match status" value="1"/>
</dbReference>
<dbReference type="EC" id="4.1.2.43" evidence="4"/>
<comment type="similarity">
    <text evidence="3">Belongs to the HPS/KGPDC family. HPS subfamily.</text>
</comment>
<dbReference type="Pfam" id="PF00215">
    <property type="entry name" value="OMPdecase"/>
    <property type="match status" value="1"/>
</dbReference>
<dbReference type="GO" id="GO:0019854">
    <property type="term" value="P:L-ascorbic acid catabolic process"/>
    <property type="evidence" value="ECO:0007669"/>
    <property type="project" value="TreeGrafter"/>
</dbReference>
<dbReference type="NCBIfam" id="TIGR03128">
    <property type="entry name" value="RuMP_HxlA"/>
    <property type="match status" value="1"/>
</dbReference>